<dbReference type="SUPFAM" id="SSF68906">
    <property type="entry name" value="SAP domain"/>
    <property type="match status" value="1"/>
</dbReference>
<feature type="compositionally biased region" description="Basic and acidic residues" evidence="5">
    <location>
        <begin position="810"/>
        <end position="821"/>
    </location>
</feature>
<evidence type="ECO:0000259" key="6">
    <source>
        <dbReference type="PROSITE" id="PS50188"/>
    </source>
</evidence>
<dbReference type="PROSITE" id="PS50188">
    <property type="entry name" value="B302_SPRY"/>
    <property type="match status" value="1"/>
</dbReference>
<dbReference type="PROSITE" id="PS50800">
    <property type="entry name" value="SAP"/>
    <property type="match status" value="1"/>
</dbReference>
<keyword evidence="9" id="KW-1185">Reference proteome</keyword>
<comment type="subcellular location">
    <subcellularLocation>
        <location evidence="1">Nucleus</location>
    </subcellularLocation>
</comment>
<dbReference type="InterPro" id="IPR003877">
    <property type="entry name" value="SPRY_dom"/>
</dbReference>
<dbReference type="InterPro" id="IPR027417">
    <property type="entry name" value="P-loop_NTPase"/>
</dbReference>
<dbReference type="FunFam" id="2.60.120.920:FF:000006">
    <property type="entry name" value="heterogeneous nuclear ribonucleoprotein U isoform X1"/>
    <property type="match status" value="1"/>
</dbReference>
<dbReference type="Pfam" id="PF02037">
    <property type="entry name" value="SAP"/>
    <property type="match status" value="1"/>
</dbReference>
<dbReference type="Gene3D" id="3.40.50.300">
    <property type="entry name" value="P-loop containing nucleotide triphosphate hydrolases"/>
    <property type="match status" value="1"/>
</dbReference>
<dbReference type="InterPro" id="IPR013320">
    <property type="entry name" value="ConA-like_dom_sf"/>
</dbReference>
<keyword evidence="3" id="KW-0597">Phosphoprotein</keyword>
<reference evidence="8" key="2">
    <citation type="submission" date="2025-08" db="UniProtKB">
        <authorList>
            <consortium name="Ensembl"/>
        </authorList>
    </citation>
    <scope>IDENTIFICATION</scope>
</reference>
<dbReference type="Gene3D" id="2.60.120.920">
    <property type="match status" value="1"/>
</dbReference>
<dbReference type="GO" id="GO:0000380">
    <property type="term" value="P:alternative mRNA splicing, via spliceosome"/>
    <property type="evidence" value="ECO:0007669"/>
    <property type="project" value="TreeGrafter"/>
</dbReference>
<feature type="region of interest" description="Disordered" evidence="5">
    <location>
        <begin position="347"/>
        <end position="367"/>
    </location>
</feature>
<dbReference type="CDD" id="cd12884">
    <property type="entry name" value="SPRY_hnRNP"/>
    <property type="match status" value="1"/>
</dbReference>
<dbReference type="AlphaFoldDB" id="A0A8C9R9Z9"/>
<protein>
    <submittedName>
        <fullName evidence="8">Si:ch211-107m4.1</fullName>
    </submittedName>
</protein>
<organism evidence="8 9">
    <name type="scientific">Scleropages formosus</name>
    <name type="common">Asian bonytongue</name>
    <name type="synonym">Osteoglossum formosum</name>
    <dbReference type="NCBI Taxonomy" id="113540"/>
    <lineage>
        <taxon>Eukaryota</taxon>
        <taxon>Metazoa</taxon>
        <taxon>Chordata</taxon>
        <taxon>Craniata</taxon>
        <taxon>Vertebrata</taxon>
        <taxon>Euteleostomi</taxon>
        <taxon>Actinopterygii</taxon>
        <taxon>Neopterygii</taxon>
        <taxon>Teleostei</taxon>
        <taxon>Osteoglossocephala</taxon>
        <taxon>Osteoglossomorpha</taxon>
        <taxon>Osteoglossiformes</taxon>
        <taxon>Osteoglossidae</taxon>
        <taxon>Scleropages</taxon>
    </lineage>
</organism>
<feature type="region of interest" description="Disordered" evidence="5">
    <location>
        <begin position="160"/>
        <end position="333"/>
    </location>
</feature>
<dbReference type="Pfam" id="PF00622">
    <property type="entry name" value="SPRY"/>
    <property type="match status" value="1"/>
</dbReference>
<accession>A0A8C9R9Z9</accession>
<evidence type="ECO:0000256" key="5">
    <source>
        <dbReference type="SAM" id="MobiDB-lite"/>
    </source>
</evidence>
<evidence type="ECO:0000256" key="3">
    <source>
        <dbReference type="ARBA" id="ARBA00022553"/>
    </source>
</evidence>
<keyword evidence="4" id="KW-0539">Nucleus</keyword>
<feature type="domain" description="SAP" evidence="7">
    <location>
        <begin position="6"/>
        <end position="40"/>
    </location>
</feature>
<feature type="compositionally biased region" description="Acidic residues" evidence="5">
    <location>
        <begin position="60"/>
        <end position="76"/>
    </location>
</feature>
<dbReference type="GO" id="GO:0005634">
    <property type="term" value="C:nucleus"/>
    <property type="evidence" value="ECO:0007669"/>
    <property type="project" value="UniProtKB-SubCell"/>
</dbReference>
<dbReference type="GO" id="GO:0003723">
    <property type="term" value="F:RNA binding"/>
    <property type="evidence" value="ECO:0007669"/>
    <property type="project" value="TreeGrafter"/>
</dbReference>
<proteinExistence type="predicted"/>
<name>A0A8C9R9Z9_SCLFO</name>
<dbReference type="Proteomes" id="UP000694397">
    <property type="component" value="Chromosome 13"/>
</dbReference>
<dbReference type="GeneTree" id="ENSGT00940000160376"/>
<feature type="compositionally biased region" description="Pro residues" evidence="5">
    <location>
        <begin position="797"/>
        <end position="807"/>
    </location>
</feature>
<feature type="region of interest" description="Disordered" evidence="5">
    <location>
        <begin position="40"/>
        <end position="138"/>
    </location>
</feature>
<dbReference type="InterPro" id="IPR036361">
    <property type="entry name" value="SAP_dom_sf"/>
</dbReference>
<feature type="compositionally biased region" description="Polar residues" evidence="5">
    <location>
        <begin position="247"/>
        <end position="259"/>
    </location>
</feature>
<evidence type="ECO:0000313" key="9">
    <source>
        <dbReference type="Proteomes" id="UP000694397"/>
    </source>
</evidence>
<feature type="domain" description="B30.2/SPRY" evidence="6">
    <location>
        <begin position="353"/>
        <end position="551"/>
    </location>
</feature>
<sequence>MNLAEIKKLKVAELRAKLQERGLETKGLKADLVERLMSAIEAESHGVVTRETGDEKGPAEEEEEEDGAEQTQDDSMSESVPEVQSAAHMDRQALTGTEEEAAPAAKAEVKQGSSQLSVAPLASVEEPTSTGAPKVGQLQAELPVVSIVRLEKKVLEQTLDKTGSWPAQSQTAARAAELTVAEESAKKAELDSTPVDAVVEEPEPVSEEQFNRSFDSASPARCEEAATPGTRVSAPPPDSAPPPATAENTSSPATTTSQPVEDAKKRGLNGGTEGKCEAEAAGDEAEADWSVVAEKGSGEESGSEPDTGEKRGQDTVAGAAGDGESRGVKRPYSERGRGYYEFKEEINYNRAKSPEPEPEPELANEEEVDGDTIRLDSYNGDLHFEVGPDGTSGQPLLSEKFPLLWSGCRVTHGVNQGKVGFEAKFVKKLPVTELSAEDTDTYVLRVGWSVDNSSFQLGEVELSYCFDGQGRKVSEGKEEDFGESFTENDVIGCYAAFSDCDVELSFHKNGCPLGVAFRVDLANLAGRALYPHVLCRNCSVSLNLESTGAPWYPSPPGYTLLAALPPELRHRAPLPPKSKQECEVLMMVGMPGAGKTHWAKTHMAQNPEKHYNLLGTHTILSTMRGTPGTGQKEQELQQATQCLSQLIRIAARRRRNYILDQANIYSSAQRHKMLLFAGFQRRAVVVCPGDKEWQRRLELHQQEEGEEVPQMSILKVKVSFSLPEVGDHLDEVLFPEMSRSETEKLLAEYKEEARRLLPTPPKRRKRTRRNKPLPSPPAHPGRNHRDWGPGWNRGGYPPQPYGHPPYWGPQHRELQHGSHLH</sequence>
<dbReference type="Ensembl" id="ENSSFOT00015010190.2">
    <property type="protein sequence ID" value="ENSSFOP00015010052.2"/>
    <property type="gene ID" value="ENSSFOG00015006544.2"/>
</dbReference>
<dbReference type="PANTHER" id="PTHR12381:SF66">
    <property type="entry name" value="HETEROGENEOUS NUCLEAR RIBONUCLEOPROTEIN U-LIKE PROTEIN 2"/>
    <property type="match status" value="1"/>
</dbReference>
<dbReference type="SUPFAM" id="SSF49899">
    <property type="entry name" value="Concanavalin A-like lectins/glucanases"/>
    <property type="match status" value="1"/>
</dbReference>
<dbReference type="InterPro" id="IPR035778">
    <property type="entry name" value="SPRY_hnRNP_U"/>
</dbReference>
<dbReference type="SMART" id="SM00449">
    <property type="entry name" value="SPRY"/>
    <property type="match status" value="1"/>
</dbReference>
<evidence type="ECO:0000256" key="1">
    <source>
        <dbReference type="ARBA" id="ARBA00004123"/>
    </source>
</evidence>
<gene>
    <name evidence="8" type="primary">si:ch211-107m4.1</name>
</gene>
<dbReference type="InterPro" id="IPR001870">
    <property type="entry name" value="B30.2/SPRY"/>
</dbReference>
<dbReference type="Gene3D" id="1.10.720.30">
    <property type="entry name" value="SAP domain"/>
    <property type="match status" value="1"/>
</dbReference>
<dbReference type="InterPro" id="IPR003034">
    <property type="entry name" value="SAP_dom"/>
</dbReference>
<keyword evidence="2" id="KW-0488">Methylation</keyword>
<feature type="compositionally biased region" description="Pro residues" evidence="5">
    <location>
        <begin position="234"/>
        <end position="244"/>
    </location>
</feature>
<evidence type="ECO:0000259" key="7">
    <source>
        <dbReference type="PROSITE" id="PS50800"/>
    </source>
</evidence>
<feature type="compositionally biased region" description="Basic residues" evidence="5">
    <location>
        <begin position="761"/>
        <end position="771"/>
    </location>
</feature>
<feature type="compositionally biased region" description="Basic and acidic residues" evidence="5">
    <location>
        <begin position="323"/>
        <end position="333"/>
    </location>
</feature>
<reference evidence="8" key="3">
    <citation type="submission" date="2025-09" db="UniProtKB">
        <authorList>
            <consortium name="Ensembl"/>
        </authorList>
    </citation>
    <scope>IDENTIFICATION</scope>
</reference>
<reference evidence="8 9" key="1">
    <citation type="submission" date="2019-04" db="EMBL/GenBank/DDBJ databases">
        <authorList>
            <consortium name="Wellcome Sanger Institute Data Sharing"/>
        </authorList>
    </citation>
    <scope>NUCLEOTIDE SEQUENCE [LARGE SCALE GENOMIC DNA]</scope>
</reference>
<feature type="compositionally biased region" description="Acidic residues" evidence="5">
    <location>
        <begin position="356"/>
        <end position="367"/>
    </location>
</feature>
<dbReference type="PANTHER" id="PTHR12381">
    <property type="entry name" value="HETEROGENEOUS NUCLEAR RIBONUCLEOPROTEIN U FAMILY MEMBER"/>
    <property type="match status" value="1"/>
</dbReference>
<feature type="region of interest" description="Disordered" evidence="5">
    <location>
        <begin position="752"/>
        <end position="821"/>
    </location>
</feature>
<evidence type="ECO:0000256" key="4">
    <source>
        <dbReference type="ARBA" id="ARBA00023242"/>
    </source>
</evidence>
<evidence type="ECO:0000313" key="8">
    <source>
        <dbReference type="Ensembl" id="ENSSFOP00015010052.2"/>
    </source>
</evidence>
<evidence type="ECO:0000256" key="2">
    <source>
        <dbReference type="ARBA" id="ARBA00022481"/>
    </source>
</evidence>
<dbReference type="SUPFAM" id="SSF52540">
    <property type="entry name" value="P-loop containing nucleoside triphosphate hydrolases"/>
    <property type="match status" value="1"/>
</dbReference>
<dbReference type="InterPro" id="IPR043136">
    <property type="entry name" value="B30.2/SPRY_sf"/>
</dbReference>
<dbReference type="Pfam" id="PF13671">
    <property type="entry name" value="AAA_33"/>
    <property type="match status" value="1"/>
</dbReference>
<dbReference type="SMART" id="SM00513">
    <property type="entry name" value="SAP"/>
    <property type="match status" value="1"/>
</dbReference>